<dbReference type="CDD" id="cd23992">
    <property type="entry name" value="PBP_GOBP"/>
    <property type="match status" value="1"/>
</dbReference>
<feature type="signal peptide" evidence="4">
    <location>
        <begin position="1"/>
        <end position="25"/>
    </location>
</feature>
<dbReference type="GO" id="GO:0005549">
    <property type="term" value="F:odorant binding"/>
    <property type="evidence" value="ECO:0007669"/>
    <property type="project" value="InterPro"/>
</dbReference>
<sequence>MIGVQWKVFTLATVLLAVAATIVDSLKTPQSTPLCQPPTTAPHRLEKIIGQCQEEIKYALIQEALNVLRESIGLRANRNTVAHLRSKRQAFSGEERRIAGCLLQCVYRKMKAVDENGFPVATGLVKIYSEGVKDRNYYLATIQAVQQCLSQEIQSRNNDPKIVEAEGYTCDVAYNMFNCVSDQIELLCGTTP</sequence>
<dbReference type="EMBL" id="LT555335">
    <property type="protein sequence ID" value="SAJ59020.1"/>
    <property type="molecule type" value="mRNA"/>
</dbReference>
<accession>A0A162X325</accession>
<evidence type="ECO:0000256" key="2">
    <source>
        <dbReference type="ARBA" id="ARBA00008098"/>
    </source>
</evidence>
<dbReference type="Gene3D" id="1.10.238.20">
    <property type="entry name" value="Pheromone/general odorant binding protein domain"/>
    <property type="match status" value="1"/>
</dbReference>
<dbReference type="InterPro" id="IPR006170">
    <property type="entry name" value="PBP/GOBP"/>
</dbReference>
<keyword evidence="3" id="KW-0964">Secreted</keyword>
<evidence type="ECO:0000256" key="1">
    <source>
        <dbReference type="ARBA" id="ARBA00004613"/>
    </source>
</evidence>
<proteinExistence type="evidence at transcript level"/>
<dbReference type="PANTHER" id="PTHR21066:SF18">
    <property type="entry name" value="ODORANT-BINDING PROTEIN 73A, ISOFORM B"/>
    <property type="match status" value="1"/>
</dbReference>
<gene>
    <name evidence="5" type="primary">TbraOBP4</name>
</gene>
<dbReference type="PANTHER" id="PTHR21066">
    <property type="entry name" value="ODORANT-BINDING PROTEIN 59A-RELATED"/>
    <property type="match status" value="1"/>
</dbReference>
<reference evidence="5" key="1">
    <citation type="submission" date="2016-03" db="EMBL/GenBank/DDBJ databases">
        <title>Under expression of chemosensory genes in domiciliary bugs of the Chagas disease vector Triatoma brasiliensis.</title>
        <authorList>
            <person name="Marchant A."/>
            <person name="Mougel F."/>
            <person name="Jacquin-Joly E."/>
            <person name="Costa J."/>
            <person name="Almeida C.E."/>
            <person name="Harry M."/>
        </authorList>
    </citation>
    <scope>NUCLEOTIDE SEQUENCE</scope>
    <source>
        <tissue evidence="5">Head antenna rostrum</tissue>
    </source>
</reference>
<dbReference type="InterPro" id="IPR052295">
    <property type="entry name" value="Odorant-binding_protein"/>
</dbReference>
<evidence type="ECO:0000313" key="5">
    <source>
        <dbReference type="EMBL" id="SAJ59020.1"/>
    </source>
</evidence>
<evidence type="ECO:0000256" key="3">
    <source>
        <dbReference type="ARBA" id="ARBA00022525"/>
    </source>
</evidence>
<organism evidence="5">
    <name type="scientific">Triatoma brasiliensis</name>
    <name type="common">Blood-sucking bug</name>
    <dbReference type="NCBI Taxonomy" id="65344"/>
    <lineage>
        <taxon>Eukaryota</taxon>
        <taxon>Metazoa</taxon>
        <taxon>Ecdysozoa</taxon>
        <taxon>Arthropoda</taxon>
        <taxon>Hexapoda</taxon>
        <taxon>Insecta</taxon>
        <taxon>Pterygota</taxon>
        <taxon>Neoptera</taxon>
        <taxon>Paraneoptera</taxon>
        <taxon>Hemiptera</taxon>
        <taxon>Heteroptera</taxon>
        <taxon>Panheteroptera</taxon>
        <taxon>Cimicomorpha</taxon>
        <taxon>Reduviidae</taxon>
        <taxon>Triatominae</taxon>
        <taxon>Triatoma</taxon>
    </lineage>
</organism>
<dbReference type="SUPFAM" id="SSF47565">
    <property type="entry name" value="Insect pheromone/odorant-binding proteins"/>
    <property type="match status" value="1"/>
</dbReference>
<name>A0A162X325_TRIBS</name>
<dbReference type="GO" id="GO:0005576">
    <property type="term" value="C:extracellular region"/>
    <property type="evidence" value="ECO:0007669"/>
    <property type="project" value="UniProtKB-SubCell"/>
</dbReference>
<feature type="chain" id="PRO_5007840905" evidence="4">
    <location>
        <begin position="26"/>
        <end position="192"/>
    </location>
</feature>
<evidence type="ECO:0000256" key="4">
    <source>
        <dbReference type="SAM" id="SignalP"/>
    </source>
</evidence>
<dbReference type="Pfam" id="PF01395">
    <property type="entry name" value="PBP_GOBP"/>
    <property type="match status" value="1"/>
</dbReference>
<keyword evidence="4" id="KW-0732">Signal</keyword>
<protein>
    <submittedName>
        <fullName evidence="5">Putative odorant-binding protein</fullName>
    </submittedName>
</protein>
<dbReference type="InterPro" id="IPR036728">
    <property type="entry name" value="PBP_GOBP_sf"/>
</dbReference>
<comment type="subcellular location">
    <subcellularLocation>
        <location evidence="1">Secreted</location>
    </subcellularLocation>
</comment>
<comment type="similarity">
    <text evidence="2">Belongs to the PBP/GOBP family.</text>
</comment>
<dbReference type="AlphaFoldDB" id="A0A162X325"/>